<protein>
    <submittedName>
        <fullName evidence="2">Uncharacterized protein</fullName>
    </submittedName>
</protein>
<dbReference type="Proteomes" id="UP001287356">
    <property type="component" value="Unassembled WGS sequence"/>
</dbReference>
<proteinExistence type="predicted"/>
<evidence type="ECO:0000313" key="3">
    <source>
        <dbReference type="Proteomes" id="UP001287356"/>
    </source>
</evidence>
<reference evidence="2" key="2">
    <citation type="submission" date="2023-06" db="EMBL/GenBank/DDBJ databases">
        <authorList>
            <consortium name="Lawrence Berkeley National Laboratory"/>
            <person name="Haridas S."/>
            <person name="Hensen N."/>
            <person name="Bonometti L."/>
            <person name="Westerberg I."/>
            <person name="Brannstrom I.O."/>
            <person name="Guillou S."/>
            <person name="Cros-Aarteil S."/>
            <person name="Calhoun S."/>
            <person name="Kuo A."/>
            <person name="Mondo S."/>
            <person name="Pangilinan J."/>
            <person name="Riley R."/>
            <person name="Labutti K."/>
            <person name="Andreopoulos B."/>
            <person name="Lipzen A."/>
            <person name="Chen C."/>
            <person name="Yanf M."/>
            <person name="Daum C."/>
            <person name="Ng V."/>
            <person name="Clum A."/>
            <person name="Steindorff A."/>
            <person name="Ohm R."/>
            <person name="Martin F."/>
            <person name="Silar P."/>
            <person name="Natvig D."/>
            <person name="Lalanne C."/>
            <person name="Gautier V."/>
            <person name="Ament-Velasquez S.L."/>
            <person name="Kruys A."/>
            <person name="Hutchinson M.I."/>
            <person name="Powell A.J."/>
            <person name="Barry K."/>
            <person name="Miller A.N."/>
            <person name="Grigoriev I.V."/>
            <person name="Debuchy R."/>
            <person name="Gladieux P."/>
            <person name="Thoren M.H."/>
            <person name="Johannesson H."/>
        </authorList>
    </citation>
    <scope>NUCLEOTIDE SEQUENCE</scope>
    <source>
        <strain evidence="2">CBS 958.72</strain>
    </source>
</reference>
<sequence>MTLATWQGNGGQSRQRKTSFFCSRHSNPILFPFKPSLLHTITKAHNAKPDTCTAQRICLLHAQLAHLQPSGLCLFRLNIAPLDDLAEVEQPHEDRYGRVKEPVLVGEGLLLDVDLAVMGVNDAVVVRVEGRPNFPNGGGLGGGKAEPAVDEVEAAAAEVEGGDDGLVGVDVDVDAQHADGERRLRRRARSALDQLARDVLEADDVAAAAVGHLDGAARAGQQQRHRVGQRPVHLPVGLDAGQRHVQGGAQGPRQRGRAGDDGQCVEGVGGCRGRGTAVDLGSSVEVDAQHPRLDSLFPDVAADLGGEEAEDGERRLVLVP</sequence>
<comment type="caution">
    <text evidence="2">The sequence shown here is derived from an EMBL/GenBank/DDBJ whole genome shotgun (WGS) entry which is preliminary data.</text>
</comment>
<organism evidence="2 3">
    <name type="scientific">Lasiosphaeria ovina</name>
    <dbReference type="NCBI Taxonomy" id="92902"/>
    <lineage>
        <taxon>Eukaryota</taxon>
        <taxon>Fungi</taxon>
        <taxon>Dikarya</taxon>
        <taxon>Ascomycota</taxon>
        <taxon>Pezizomycotina</taxon>
        <taxon>Sordariomycetes</taxon>
        <taxon>Sordariomycetidae</taxon>
        <taxon>Sordariales</taxon>
        <taxon>Lasiosphaeriaceae</taxon>
        <taxon>Lasiosphaeria</taxon>
    </lineage>
</organism>
<dbReference type="EMBL" id="JAULSN010000008">
    <property type="protein sequence ID" value="KAK3365591.1"/>
    <property type="molecule type" value="Genomic_DNA"/>
</dbReference>
<name>A0AAE0MZR8_9PEZI</name>
<feature type="region of interest" description="Disordered" evidence="1">
    <location>
        <begin position="242"/>
        <end position="262"/>
    </location>
</feature>
<reference evidence="2" key="1">
    <citation type="journal article" date="2023" name="Mol. Phylogenet. Evol.">
        <title>Genome-scale phylogeny and comparative genomics of the fungal order Sordariales.</title>
        <authorList>
            <person name="Hensen N."/>
            <person name="Bonometti L."/>
            <person name="Westerberg I."/>
            <person name="Brannstrom I.O."/>
            <person name="Guillou S."/>
            <person name="Cros-Aarteil S."/>
            <person name="Calhoun S."/>
            <person name="Haridas S."/>
            <person name="Kuo A."/>
            <person name="Mondo S."/>
            <person name="Pangilinan J."/>
            <person name="Riley R."/>
            <person name="LaButti K."/>
            <person name="Andreopoulos B."/>
            <person name="Lipzen A."/>
            <person name="Chen C."/>
            <person name="Yan M."/>
            <person name="Daum C."/>
            <person name="Ng V."/>
            <person name="Clum A."/>
            <person name="Steindorff A."/>
            <person name="Ohm R.A."/>
            <person name="Martin F."/>
            <person name="Silar P."/>
            <person name="Natvig D.O."/>
            <person name="Lalanne C."/>
            <person name="Gautier V."/>
            <person name="Ament-Velasquez S.L."/>
            <person name="Kruys A."/>
            <person name="Hutchinson M.I."/>
            <person name="Powell A.J."/>
            <person name="Barry K."/>
            <person name="Miller A.N."/>
            <person name="Grigoriev I.V."/>
            <person name="Debuchy R."/>
            <person name="Gladieux P."/>
            <person name="Hiltunen Thoren M."/>
            <person name="Johannesson H."/>
        </authorList>
    </citation>
    <scope>NUCLEOTIDE SEQUENCE</scope>
    <source>
        <strain evidence="2">CBS 958.72</strain>
    </source>
</reference>
<dbReference type="AlphaFoldDB" id="A0AAE0MZR8"/>
<accession>A0AAE0MZR8</accession>
<gene>
    <name evidence="2" type="ORF">B0T24DRAFT_393193</name>
</gene>
<evidence type="ECO:0000313" key="2">
    <source>
        <dbReference type="EMBL" id="KAK3365591.1"/>
    </source>
</evidence>
<keyword evidence="3" id="KW-1185">Reference proteome</keyword>
<evidence type="ECO:0000256" key="1">
    <source>
        <dbReference type="SAM" id="MobiDB-lite"/>
    </source>
</evidence>